<keyword evidence="10 11" id="KW-0472">Membrane</keyword>
<dbReference type="InterPro" id="IPR003849">
    <property type="entry name" value="Preprotein_translocase_YajC"/>
</dbReference>
<name>A0ABX7RD38_9GAMM</name>
<keyword evidence="9" id="KW-0811">Translocation</keyword>
<evidence type="ECO:0000313" key="12">
    <source>
        <dbReference type="EMBL" id="QSX75231.1"/>
    </source>
</evidence>
<dbReference type="Proteomes" id="UP000663400">
    <property type="component" value="Chromosome"/>
</dbReference>
<protein>
    <recommendedName>
        <fullName evidence="3">Sec translocon accessory complex subunit YajC</fullName>
    </recommendedName>
</protein>
<organism evidence="12 13">
    <name type="scientific">Lysobacter arenosi</name>
    <dbReference type="NCBI Taxonomy" id="2795387"/>
    <lineage>
        <taxon>Bacteria</taxon>
        <taxon>Pseudomonadati</taxon>
        <taxon>Pseudomonadota</taxon>
        <taxon>Gammaproteobacteria</taxon>
        <taxon>Lysobacterales</taxon>
        <taxon>Lysobacteraceae</taxon>
        <taxon>Lysobacter</taxon>
    </lineage>
</organism>
<sequence length="113" mass="12010">MNLLDLVVSPAYAQAAAPAGGGGFGMSLLFPILLIGVMYFLMIRPQMKRQKEHRAMLEKLAKGDEVLTNGGIAGTVSDIGENFITVEIADNVRIRVQKGAIANVLPKGTLKSA</sequence>
<dbReference type="PANTHER" id="PTHR33909:SF1">
    <property type="entry name" value="SEC TRANSLOCON ACCESSORY COMPLEX SUBUNIT YAJC"/>
    <property type="match status" value="1"/>
</dbReference>
<keyword evidence="13" id="KW-1185">Reference proteome</keyword>
<reference evidence="12 13" key="1">
    <citation type="submission" date="2021-02" db="EMBL/GenBank/DDBJ databases">
        <title>Lysobacter arenosi sp. nov., isolated from soil of gangwondo yeongwol, south Korea.</title>
        <authorList>
            <person name="Kim K.R."/>
            <person name="Kim K.H."/>
            <person name="Jeon C.O."/>
        </authorList>
    </citation>
    <scope>NUCLEOTIDE SEQUENCE [LARGE SCALE GENOMIC DNA]</scope>
    <source>
        <strain evidence="12 13">R7</strain>
    </source>
</reference>
<proteinExistence type="inferred from homology"/>
<feature type="transmembrane region" description="Helical" evidence="11">
    <location>
        <begin position="23"/>
        <end position="42"/>
    </location>
</feature>
<evidence type="ECO:0000313" key="13">
    <source>
        <dbReference type="Proteomes" id="UP000663400"/>
    </source>
</evidence>
<keyword evidence="8 11" id="KW-1133">Transmembrane helix</keyword>
<evidence type="ECO:0000256" key="5">
    <source>
        <dbReference type="ARBA" id="ARBA00022475"/>
    </source>
</evidence>
<gene>
    <name evidence="12" type="primary">yajC</name>
    <name evidence="12" type="ORF">HIV01_001280</name>
</gene>
<dbReference type="NCBIfam" id="TIGR00739">
    <property type="entry name" value="yajC"/>
    <property type="match status" value="1"/>
</dbReference>
<keyword evidence="6 11" id="KW-0812">Transmembrane</keyword>
<evidence type="ECO:0000256" key="1">
    <source>
        <dbReference type="ARBA" id="ARBA00004162"/>
    </source>
</evidence>
<evidence type="ECO:0000256" key="10">
    <source>
        <dbReference type="ARBA" id="ARBA00023136"/>
    </source>
</evidence>
<evidence type="ECO:0000256" key="4">
    <source>
        <dbReference type="ARBA" id="ARBA00022448"/>
    </source>
</evidence>
<accession>A0ABX7RD38</accession>
<keyword evidence="5" id="KW-1003">Cell membrane</keyword>
<dbReference type="PRINTS" id="PR01853">
    <property type="entry name" value="YAJCTRNLCASE"/>
</dbReference>
<evidence type="ECO:0000256" key="6">
    <source>
        <dbReference type="ARBA" id="ARBA00022692"/>
    </source>
</evidence>
<evidence type="ECO:0000256" key="2">
    <source>
        <dbReference type="ARBA" id="ARBA00006742"/>
    </source>
</evidence>
<evidence type="ECO:0000256" key="9">
    <source>
        <dbReference type="ARBA" id="ARBA00023010"/>
    </source>
</evidence>
<dbReference type="Pfam" id="PF02699">
    <property type="entry name" value="YajC"/>
    <property type="match status" value="1"/>
</dbReference>
<evidence type="ECO:0000256" key="3">
    <source>
        <dbReference type="ARBA" id="ARBA00014962"/>
    </source>
</evidence>
<dbReference type="RefSeq" id="WP_200604479.1">
    <property type="nucleotide sequence ID" value="NZ_CP071517.1"/>
</dbReference>
<comment type="similarity">
    <text evidence="2">Belongs to the YajC family.</text>
</comment>
<dbReference type="PANTHER" id="PTHR33909">
    <property type="entry name" value="SEC TRANSLOCON ACCESSORY COMPLEX SUBUNIT YAJC"/>
    <property type="match status" value="1"/>
</dbReference>
<dbReference type="EMBL" id="CP071517">
    <property type="protein sequence ID" value="QSX75231.1"/>
    <property type="molecule type" value="Genomic_DNA"/>
</dbReference>
<dbReference type="SMART" id="SM01323">
    <property type="entry name" value="YajC"/>
    <property type="match status" value="1"/>
</dbReference>
<keyword evidence="7" id="KW-0653">Protein transport</keyword>
<keyword evidence="4" id="KW-0813">Transport</keyword>
<evidence type="ECO:0000256" key="7">
    <source>
        <dbReference type="ARBA" id="ARBA00022927"/>
    </source>
</evidence>
<evidence type="ECO:0000256" key="11">
    <source>
        <dbReference type="SAM" id="Phobius"/>
    </source>
</evidence>
<comment type="subcellular location">
    <subcellularLocation>
        <location evidence="1">Cell membrane</location>
        <topology evidence="1">Single-pass membrane protein</topology>
    </subcellularLocation>
</comment>
<evidence type="ECO:0000256" key="8">
    <source>
        <dbReference type="ARBA" id="ARBA00022989"/>
    </source>
</evidence>